<proteinExistence type="predicted"/>
<dbReference type="InterPro" id="IPR051201">
    <property type="entry name" value="Chloro_Bact_Ser_Proteases"/>
</dbReference>
<dbReference type="PROSITE" id="PS50106">
    <property type="entry name" value="PDZ"/>
    <property type="match status" value="1"/>
</dbReference>
<dbReference type="InterPro" id="IPR036034">
    <property type="entry name" value="PDZ_sf"/>
</dbReference>
<dbReference type="SUPFAM" id="SSF50156">
    <property type="entry name" value="PDZ domain-like"/>
    <property type="match status" value="1"/>
</dbReference>
<accession>A0ABV1EI68</accession>
<protein>
    <submittedName>
        <fullName evidence="6">Trypsin-like peptidase domain-containing protein</fullName>
    </submittedName>
</protein>
<feature type="compositionally biased region" description="Low complexity" evidence="3">
    <location>
        <begin position="15"/>
        <end position="33"/>
    </location>
</feature>
<keyword evidence="4" id="KW-1133">Transmembrane helix</keyword>
<evidence type="ECO:0000256" key="4">
    <source>
        <dbReference type="SAM" id="Phobius"/>
    </source>
</evidence>
<name>A0ABV1EI68_9FIRM</name>
<evidence type="ECO:0000256" key="3">
    <source>
        <dbReference type="SAM" id="MobiDB-lite"/>
    </source>
</evidence>
<dbReference type="PANTHER" id="PTHR43343:SF3">
    <property type="entry name" value="PROTEASE DO-LIKE 8, CHLOROPLASTIC"/>
    <property type="match status" value="1"/>
</dbReference>
<keyword evidence="4" id="KW-0472">Membrane</keyword>
<comment type="caution">
    <text evidence="6">The sequence shown here is derived from an EMBL/GenBank/DDBJ whole genome shotgun (WGS) entry which is preliminary data.</text>
</comment>
<feature type="domain" description="PDZ" evidence="5">
    <location>
        <begin position="452"/>
        <end position="545"/>
    </location>
</feature>
<reference evidence="6 7" key="1">
    <citation type="submission" date="2024-04" db="EMBL/GenBank/DDBJ databases">
        <title>Human intestinal bacterial collection.</title>
        <authorList>
            <person name="Pauvert C."/>
            <person name="Hitch T.C.A."/>
            <person name="Clavel T."/>
        </authorList>
    </citation>
    <scope>NUCLEOTIDE SEQUENCE [LARGE SCALE GENOMIC DNA]</scope>
    <source>
        <strain evidence="6 7">CLA-AA-H141</strain>
    </source>
</reference>
<evidence type="ECO:0000313" key="7">
    <source>
        <dbReference type="Proteomes" id="UP001482186"/>
    </source>
</evidence>
<dbReference type="SUPFAM" id="SSF50494">
    <property type="entry name" value="Trypsin-like serine proteases"/>
    <property type="match status" value="1"/>
</dbReference>
<feature type="region of interest" description="Disordered" evidence="3">
    <location>
        <begin position="1"/>
        <end position="74"/>
    </location>
</feature>
<dbReference type="RefSeq" id="WP_021943111.1">
    <property type="nucleotide sequence ID" value="NZ_JBBNFM010000004.1"/>
</dbReference>
<feature type="transmembrane region" description="Helical" evidence="4">
    <location>
        <begin position="180"/>
        <end position="201"/>
    </location>
</feature>
<dbReference type="SMART" id="SM00228">
    <property type="entry name" value="PDZ"/>
    <property type="match status" value="1"/>
</dbReference>
<dbReference type="InterPro" id="IPR001478">
    <property type="entry name" value="PDZ"/>
</dbReference>
<keyword evidence="7" id="KW-1185">Reference proteome</keyword>
<dbReference type="Gene3D" id="2.40.10.120">
    <property type="match status" value="1"/>
</dbReference>
<dbReference type="Proteomes" id="UP001482186">
    <property type="component" value="Unassembled WGS sequence"/>
</dbReference>
<keyword evidence="1" id="KW-0645">Protease</keyword>
<dbReference type="PRINTS" id="PR00834">
    <property type="entry name" value="PROTEASES2C"/>
</dbReference>
<evidence type="ECO:0000256" key="2">
    <source>
        <dbReference type="ARBA" id="ARBA00022801"/>
    </source>
</evidence>
<dbReference type="PANTHER" id="PTHR43343">
    <property type="entry name" value="PEPTIDASE S12"/>
    <property type="match status" value="1"/>
</dbReference>
<gene>
    <name evidence="6" type="ORF">AAAT04_07045</name>
</gene>
<sequence>MDENFREEQDRQFDSESQTQEQTQTASEQTTEQMNMQNENSSYGQNYGSSNVYGQTGAEQNANAYNRQNAQSSMYHGTPGQNMYFGGAFYSSNQHAGYNSQTGYTSAYTNPSGNAAQGTGASTQNMNGYSENVNKAMQKATEKEKKKSEKMVRSAKKKADKKAKKEMKKTNGGRSTGKKVATTIAAAVVFGLVAGCVFQGVRYGSDKFLKKENQTVQIGSDTTTSSALLDANASGSTGDYSVADVSATVMPSIVSITGTYVTTYQYWFDTYEQEQSGAGSGIIIGKDETSLYILTNYHVVKDAKELSAGFIDGESAGAEVKGYDESNDVAVVTVPLKKIKDDTLSQIKEITIGSSENLRAGDPCIAIGNALGYGQSVTVGYISALDREVSVDDGTVKVLQTDAAINPGNSGGALVNMKGELIGMNTAKYVDSTVEGMGYALPISDIQDIINDILAGKSTTKSGSTYLGVTVKNITSEYAEGLNMPEGVYVYSVSEGSPAEKCGLLTGDIIVGIDGNDISDSTDLQSQIASGKVGDEIEIEFYRNEKGEYVKKTVKATLEAKTEDLTQNN</sequence>
<feature type="compositionally biased region" description="Basic and acidic residues" evidence="3">
    <location>
        <begin position="140"/>
        <end position="152"/>
    </location>
</feature>
<dbReference type="InterPro" id="IPR001940">
    <property type="entry name" value="Peptidase_S1C"/>
</dbReference>
<feature type="compositionally biased region" description="Basic residues" evidence="3">
    <location>
        <begin position="153"/>
        <end position="167"/>
    </location>
</feature>
<evidence type="ECO:0000313" key="6">
    <source>
        <dbReference type="EMBL" id="MEQ2453804.1"/>
    </source>
</evidence>
<feature type="region of interest" description="Disordered" evidence="3">
    <location>
        <begin position="139"/>
        <end position="176"/>
    </location>
</feature>
<organism evidence="6 7">
    <name type="scientific">Coprococcus ammoniilyticus</name>
    <dbReference type="NCBI Taxonomy" id="2981785"/>
    <lineage>
        <taxon>Bacteria</taxon>
        <taxon>Bacillati</taxon>
        <taxon>Bacillota</taxon>
        <taxon>Clostridia</taxon>
        <taxon>Lachnospirales</taxon>
        <taxon>Lachnospiraceae</taxon>
        <taxon>Coprococcus</taxon>
    </lineage>
</organism>
<keyword evidence="4" id="KW-0812">Transmembrane</keyword>
<feature type="compositionally biased region" description="Low complexity" evidence="3">
    <location>
        <begin position="40"/>
        <end position="71"/>
    </location>
</feature>
<evidence type="ECO:0000259" key="5">
    <source>
        <dbReference type="PROSITE" id="PS50106"/>
    </source>
</evidence>
<evidence type="ECO:0000256" key="1">
    <source>
        <dbReference type="ARBA" id="ARBA00022670"/>
    </source>
</evidence>
<feature type="compositionally biased region" description="Basic and acidic residues" evidence="3">
    <location>
        <begin position="1"/>
        <end position="14"/>
    </location>
</feature>
<dbReference type="InterPro" id="IPR009003">
    <property type="entry name" value="Peptidase_S1_PA"/>
</dbReference>
<dbReference type="Pfam" id="PF13180">
    <property type="entry name" value="PDZ_2"/>
    <property type="match status" value="1"/>
</dbReference>
<dbReference type="EMBL" id="JBBNFM010000004">
    <property type="protein sequence ID" value="MEQ2453804.1"/>
    <property type="molecule type" value="Genomic_DNA"/>
</dbReference>
<dbReference type="Pfam" id="PF13365">
    <property type="entry name" value="Trypsin_2"/>
    <property type="match status" value="1"/>
</dbReference>
<dbReference type="Gene3D" id="2.30.42.10">
    <property type="match status" value="1"/>
</dbReference>
<keyword evidence="2" id="KW-0378">Hydrolase</keyword>